<organism evidence="1 2">
    <name type="scientific">Peronospora matthiolae</name>
    <dbReference type="NCBI Taxonomy" id="2874970"/>
    <lineage>
        <taxon>Eukaryota</taxon>
        <taxon>Sar</taxon>
        <taxon>Stramenopiles</taxon>
        <taxon>Oomycota</taxon>
        <taxon>Peronosporomycetes</taxon>
        <taxon>Peronosporales</taxon>
        <taxon>Peronosporaceae</taxon>
        <taxon>Peronospora</taxon>
    </lineage>
</organism>
<evidence type="ECO:0000313" key="2">
    <source>
        <dbReference type="Proteomes" id="UP001162060"/>
    </source>
</evidence>
<reference evidence="1" key="1">
    <citation type="submission" date="2024-01" db="EMBL/GenBank/DDBJ databases">
        <authorList>
            <person name="Webb A."/>
        </authorList>
    </citation>
    <scope>NUCLEOTIDE SEQUENCE</scope>
    <source>
        <strain evidence="1">Pm1</strain>
    </source>
</reference>
<accession>A0AAV1VJR6</accession>
<comment type="caution">
    <text evidence="1">The sequence shown here is derived from an EMBL/GenBank/DDBJ whole genome shotgun (WGS) entry which is preliminary data.</text>
</comment>
<evidence type="ECO:0008006" key="3">
    <source>
        <dbReference type="Google" id="ProtNLM"/>
    </source>
</evidence>
<dbReference type="AlphaFoldDB" id="A0AAV1VJR6"/>
<proteinExistence type="predicted"/>
<dbReference type="EMBL" id="CAKLBY020000369">
    <property type="protein sequence ID" value="CAK7946525.1"/>
    <property type="molecule type" value="Genomic_DNA"/>
</dbReference>
<dbReference type="Proteomes" id="UP001162060">
    <property type="component" value="Unassembled WGS sequence"/>
</dbReference>
<gene>
    <name evidence="1" type="ORF">PM001_LOCUS31675</name>
</gene>
<protein>
    <recommendedName>
        <fullName evidence="3">Secreted protein</fullName>
    </recommendedName>
</protein>
<sequence length="73" mass="8206">MNHRRSEGARGRKTRALTVVSVLLLTPLRNEVPVLLSARRKKERDRSVLRLAPGKEGMYASKIRHGSLVGDDE</sequence>
<name>A0AAV1VJR6_9STRA</name>
<evidence type="ECO:0000313" key="1">
    <source>
        <dbReference type="EMBL" id="CAK7946525.1"/>
    </source>
</evidence>